<keyword evidence="5 8" id="KW-0812">Transmembrane</keyword>
<sequence length="426" mass="46296">MEFTPAMTLSVIIFAAAYLLIVTEKIDRVIIALGGGVLMALTGLLDHENPYEAIDFNTLALLISMMVIVMITQRTGVFEFLAIKVVKLAKGEPWKVLVYLSFITAIASAFLDNVTTILLILPITLDVTKDLKIKPIPFVISQIFASNIGGTATLIGDPPNIMIGTKTGLSFMDFVINVAPIIVPILFVTIGAFLLVYKKYLHTKEENKKKVLLLNEYEAIKDKKLLTKCLIVLGLTILGFILHSVLNYPSSVVAMTGAVLLLLISGVNPERVFKEVEWKTIFFFAGLFMLVGGLERAGVLEVLAKSIVQQTNGDMFLLGMAVLWVSAIASAFVDNIPFTATMIPLIQEVGVLTGMDITPLWWALSLGACLGGNGTIIGASANVVASGMAEEAGYKITFGQYFKVCFPIMLITVAISTVYLVLRYLI</sequence>
<dbReference type="RefSeq" id="WP_051408137.1">
    <property type="nucleotide sequence ID" value="NZ_CP148032.1"/>
</dbReference>
<feature type="transmembrane region" description="Helical" evidence="8">
    <location>
        <begin position="401"/>
        <end position="422"/>
    </location>
</feature>
<dbReference type="EMBL" id="CP046996">
    <property type="protein sequence ID" value="QHA00424.1"/>
    <property type="molecule type" value="Genomic_DNA"/>
</dbReference>
<evidence type="ECO:0000256" key="3">
    <source>
        <dbReference type="ARBA" id="ARBA00022448"/>
    </source>
</evidence>
<evidence type="ECO:0000256" key="4">
    <source>
        <dbReference type="ARBA" id="ARBA00022475"/>
    </source>
</evidence>
<feature type="transmembrane region" description="Helical" evidence="8">
    <location>
        <begin position="59"/>
        <end position="84"/>
    </location>
</feature>
<accession>A0A857DGJ5</accession>
<evidence type="ECO:0000256" key="7">
    <source>
        <dbReference type="ARBA" id="ARBA00023136"/>
    </source>
</evidence>
<proteinExistence type="inferred from homology"/>
<feature type="domain" description="Citrate transporter-like" evidence="9">
    <location>
        <begin position="18"/>
        <end position="367"/>
    </location>
</feature>
<keyword evidence="4" id="KW-1003">Cell membrane</keyword>
<evidence type="ECO:0000313" key="10">
    <source>
        <dbReference type="EMBL" id="QHA00424.1"/>
    </source>
</evidence>
<name>A0A857DGJ5_9FIRM</name>
<evidence type="ECO:0000256" key="8">
    <source>
        <dbReference type="SAM" id="Phobius"/>
    </source>
</evidence>
<evidence type="ECO:0000256" key="2">
    <source>
        <dbReference type="ARBA" id="ARBA00009843"/>
    </source>
</evidence>
<protein>
    <recommendedName>
        <fullName evidence="9">Citrate transporter-like domain-containing protein</fullName>
    </recommendedName>
</protein>
<dbReference type="Pfam" id="PF03600">
    <property type="entry name" value="CitMHS"/>
    <property type="match status" value="1"/>
</dbReference>
<keyword evidence="7 8" id="KW-0472">Membrane</keyword>
<reference evidence="10 11" key="1">
    <citation type="submission" date="2019-12" db="EMBL/GenBank/DDBJ databases">
        <title>Sequence classification of anaerobic respiratory reductive dehalogenases: First we see many, then we see few.</title>
        <authorList>
            <person name="Molenda O."/>
            <person name="Puentes Jacome L.A."/>
            <person name="Cao X."/>
            <person name="Nesbo C.L."/>
            <person name="Tang S."/>
            <person name="Morson N."/>
            <person name="Patron J."/>
            <person name="Lomheim L."/>
            <person name="Wishart D.S."/>
            <person name="Edwards E.A."/>
        </authorList>
    </citation>
    <scope>NUCLEOTIDE SEQUENCE [LARGE SCALE GENOMIC DNA]</scope>
    <source>
        <strain evidence="10 11">12DCA</strain>
    </source>
</reference>
<dbReference type="PANTHER" id="PTHR43568">
    <property type="entry name" value="P PROTEIN"/>
    <property type="match status" value="1"/>
</dbReference>
<evidence type="ECO:0000259" key="9">
    <source>
        <dbReference type="Pfam" id="PF03600"/>
    </source>
</evidence>
<dbReference type="InterPro" id="IPR051475">
    <property type="entry name" value="Diverse_Ion_Transporter"/>
</dbReference>
<feature type="transmembrane region" description="Helical" evidence="8">
    <location>
        <begin position="225"/>
        <end position="246"/>
    </location>
</feature>
<evidence type="ECO:0000313" key="11">
    <source>
        <dbReference type="Proteomes" id="UP000430508"/>
    </source>
</evidence>
<feature type="transmembrane region" description="Helical" evidence="8">
    <location>
        <begin position="359"/>
        <end position="381"/>
    </location>
</feature>
<feature type="transmembrane region" description="Helical" evidence="8">
    <location>
        <begin position="174"/>
        <end position="197"/>
    </location>
</feature>
<organism evidence="10 11">
    <name type="scientific">Dehalobacter restrictus</name>
    <dbReference type="NCBI Taxonomy" id="55583"/>
    <lineage>
        <taxon>Bacteria</taxon>
        <taxon>Bacillati</taxon>
        <taxon>Bacillota</taxon>
        <taxon>Clostridia</taxon>
        <taxon>Eubacteriales</taxon>
        <taxon>Desulfitobacteriaceae</taxon>
        <taxon>Dehalobacter</taxon>
    </lineage>
</organism>
<keyword evidence="6 8" id="KW-1133">Transmembrane helix</keyword>
<dbReference type="CDD" id="cd01116">
    <property type="entry name" value="P_permease"/>
    <property type="match status" value="1"/>
</dbReference>
<evidence type="ECO:0000256" key="5">
    <source>
        <dbReference type="ARBA" id="ARBA00022692"/>
    </source>
</evidence>
<gene>
    <name evidence="10" type="ORF">GQ588_07180</name>
</gene>
<dbReference type="Proteomes" id="UP000430508">
    <property type="component" value="Chromosome"/>
</dbReference>
<dbReference type="GO" id="GO:0005886">
    <property type="term" value="C:plasma membrane"/>
    <property type="evidence" value="ECO:0007669"/>
    <property type="project" value="UniProtKB-SubCell"/>
</dbReference>
<comment type="similarity">
    <text evidence="2">Belongs to the CitM (TC 2.A.11) transporter family.</text>
</comment>
<evidence type="ECO:0000256" key="1">
    <source>
        <dbReference type="ARBA" id="ARBA00004651"/>
    </source>
</evidence>
<feature type="transmembrane region" description="Helical" evidence="8">
    <location>
        <begin position="281"/>
        <end position="304"/>
    </location>
</feature>
<dbReference type="GO" id="GO:0015105">
    <property type="term" value="F:arsenite transmembrane transporter activity"/>
    <property type="evidence" value="ECO:0007669"/>
    <property type="project" value="InterPro"/>
</dbReference>
<feature type="transmembrane region" description="Helical" evidence="8">
    <location>
        <begin position="29"/>
        <end position="47"/>
    </location>
</feature>
<feature type="transmembrane region" description="Helical" evidence="8">
    <location>
        <begin position="6"/>
        <end position="22"/>
    </location>
</feature>
<evidence type="ECO:0000256" key="6">
    <source>
        <dbReference type="ARBA" id="ARBA00022989"/>
    </source>
</evidence>
<feature type="transmembrane region" description="Helical" evidence="8">
    <location>
        <begin position="316"/>
        <end position="338"/>
    </location>
</feature>
<dbReference type="PRINTS" id="PR00758">
    <property type="entry name" value="ARSENICPUMP"/>
</dbReference>
<dbReference type="InterPro" id="IPR004680">
    <property type="entry name" value="Cit_transptr-like_dom"/>
</dbReference>
<feature type="transmembrane region" description="Helical" evidence="8">
    <location>
        <begin position="96"/>
        <end position="121"/>
    </location>
</feature>
<dbReference type="InterPro" id="IPR000802">
    <property type="entry name" value="Arsenical_pump_ArsB"/>
</dbReference>
<keyword evidence="3" id="KW-0813">Transport</keyword>
<dbReference type="AlphaFoldDB" id="A0A857DGJ5"/>
<comment type="subcellular location">
    <subcellularLocation>
        <location evidence="1">Cell membrane</location>
        <topology evidence="1">Multi-pass membrane protein</topology>
    </subcellularLocation>
</comment>
<feature type="transmembrane region" description="Helical" evidence="8">
    <location>
        <begin position="252"/>
        <end position="269"/>
    </location>
</feature>
<dbReference type="PANTHER" id="PTHR43568:SF1">
    <property type="entry name" value="P PROTEIN"/>
    <property type="match status" value="1"/>
</dbReference>